<dbReference type="Pfam" id="PF14223">
    <property type="entry name" value="Retrotran_gag_2"/>
    <property type="match status" value="1"/>
</dbReference>
<evidence type="ECO:0000313" key="2">
    <source>
        <dbReference type="EMBL" id="KAL2490220.1"/>
    </source>
</evidence>
<comment type="caution">
    <text evidence="2">The sequence shown here is derived from an EMBL/GenBank/DDBJ whole genome shotgun (WGS) entry which is preliminary data.</text>
</comment>
<feature type="compositionally biased region" description="Polar residues" evidence="1">
    <location>
        <begin position="266"/>
        <end position="275"/>
    </location>
</feature>
<dbReference type="AlphaFoldDB" id="A0ABD1RP80"/>
<feature type="region of interest" description="Disordered" evidence="1">
    <location>
        <begin position="266"/>
        <end position="291"/>
    </location>
</feature>
<evidence type="ECO:0000313" key="3">
    <source>
        <dbReference type="Proteomes" id="UP001604336"/>
    </source>
</evidence>
<keyword evidence="3" id="KW-1185">Reference proteome</keyword>
<reference evidence="3" key="1">
    <citation type="submission" date="2024-07" db="EMBL/GenBank/DDBJ databases">
        <title>Two chromosome-level genome assemblies of Korean endemic species Abeliophyllum distichum and Forsythia ovata (Oleaceae).</title>
        <authorList>
            <person name="Jang H."/>
        </authorList>
    </citation>
    <scope>NUCLEOTIDE SEQUENCE [LARGE SCALE GENOMIC DNA]</scope>
</reference>
<accession>A0ABD1RP80</accession>
<feature type="compositionally biased region" description="Low complexity" evidence="1">
    <location>
        <begin position="276"/>
        <end position="291"/>
    </location>
</feature>
<sequence length="291" mass="32124">MENAGNTPQNTNSNIPPISNASNMVPPMLGSNQPTPFGVNLTQTPSVKLDKNNFLLWQNMILPIIRGHNLEGHILGTKLCPPEFVGIQTIGEAGTNVEMIPNPQYTQWMSTDQLLIGWLYSSMTPEIAMRVMGSNSSNQLWSAVKESYGIQNRSRITFLTGELQKSRKGSMSIDQYLNAVKLLADNLEIAGKTIPHSDLITQVLAGLDEEYTPIVVQLNSRETISWGELQSTLMTFESRLEHLNNVKNEVAGININQSSVNFTQRPGYNQSRGYKSNSGGRFSNNGGKVLL</sequence>
<protein>
    <recommendedName>
        <fullName evidence="4">Retrotransposon Copia-like N-terminal domain-containing protein</fullName>
    </recommendedName>
</protein>
<name>A0ABD1RP80_9LAMI</name>
<gene>
    <name evidence="2" type="ORF">Adt_25848</name>
</gene>
<evidence type="ECO:0008006" key="4">
    <source>
        <dbReference type="Google" id="ProtNLM"/>
    </source>
</evidence>
<feature type="compositionally biased region" description="Low complexity" evidence="1">
    <location>
        <begin position="1"/>
        <end position="23"/>
    </location>
</feature>
<dbReference type="Proteomes" id="UP001604336">
    <property type="component" value="Unassembled WGS sequence"/>
</dbReference>
<feature type="region of interest" description="Disordered" evidence="1">
    <location>
        <begin position="1"/>
        <end position="37"/>
    </location>
</feature>
<proteinExistence type="predicted"/>
<organism evidence="2 3">
    <name type="scientific">Abeliophyllum distichum</name>
    <dbReference type="NCBI Taxonomy" id="126358"/>
    <lineage>
        <taxon>Eukaryota</taxon>
        <taxon>Viridiplantae</taxon>
        <taxon>Streptophyta</taxon>
        <taxon>Embryophyta</taxon>
        <taxon>Tracheophyta</taxon>
        <taxon>Spermatophyta</taxon>
        <taxon>Magnoliopsida</taxon>
        <taxon>eudicotyledons</taxon>
        <taxon>Gunneridae</taxon>
        <taxon>Pentapetalae</taxon>
        <taxon>asterids</taxon>
        <taxon>lamiids</taxon>
        <taxon>Lamiales</taxon>
        <taxon>Oleaceae</taxon>
        <taxon>Forsythieae</taxon>
        <taxon>Abeliophyllum</taxon>
    </lineage>
</organism>
<dbReference type="PANTHER" id="PTHR47481">
    <property type="match status" value="1"/>
</dbReference>
<dbReference type="EMBL" id="JBFOLK010000008">
    <property type="protein sequence ID" value="KAL2490220.1"/>
    <property type="molecule type" value="Genomic_DNA"/>
</dbReference>
<dbReference type="PANTHER" id="PTHR47481:SF34">
    <property type="entry name" value="CCHC-TYPE DOMAIN-CONTAINING PROTEIN"/>
    <property type="match status" value="1"/>
</dbReference>
<evidence type="ECO:0000256" key="1">
    <source>
        <dbReference type="SAM" id="MobiDB-lite"/>
    </source>
</evidence>